<dbReference type="GO" id="GO:0019253">
    <property type="term" value="P:reductive pentose-phosphate cycle"/>
    <property type="evidence" value="ECO:0007669"/>
    <property type="project" value="UniProtKB-KW"/>
</dbReference>
<dbReference type="InterPro" id="IPR013785">
    <property type="entry name" value="Aldolase_TIM"/>
</dbReference>
<reference evidence="6" key="1">
    <citation type="submission" date="2024-05" db="EMBL/GenBank/DDBJ databases">
        <authorList>
            <person name="Kim S."/>
            <person name="Heo J."/>
            <person name="Choi H."/>
            <person name="Choi Y."/>
            <person name="Kwon S.-W."/>
            <person name="Kim Y."/>
        </authorList>
    </citation>
    <scope>NUCLEOTIDE SEQUENCE</scope>
    <source>
        <strain evidence="6">KACC 23698</strain>
    </source>
</reference>
<feature type="binding site" evidence="5">
    <location>
        <position position="224"/>
    </location>
    <ligand>
        <name>Zn(2+)</name>
        <dbReference type="ChEBI" id="CHEBI:29105"/>
        <label>1</label>
        <note>catalytic</note>
    </ligand>
</feature>
<proteinExistence type="predicted"/>
<feature type="binding site" evidence="4">
    <location>
        <position position="196"/>
    </location>
    <ligand>
        <name>dihydroxyacetone phosphate</name>
        <dbReference type="ChEBI" id="CHEBI:57642"/>
    </ligand>
</feature>
<organism evidence="6">
    <name type="scientific">Alsobacter sp. KACC 23698</name>
    <dbReference type="NCBI Taxonomy" id="3149229"/>
    <lineage>
        <taxon>Bacteria</taxon>
        <taxon>Pseudomonadati</taxon>
        <taxon>Pseudomonadota</taxon>
        <taxon>Alphaproteobacteria</taxon>
        <taxon>Hyphomicrobiales</taxon>
        <taxon>Alsobacteraceae</taxon>
        <taxon>Alsobacter</taxon>
    </lineage>
</organism>
<dbReference type="Gene3D" id="3.20.20.70">
    <property type="entry name" value="Aldolase class I"/>
    <property type="match status" value="1"/>
</dbReference>
<name>A0AAU7JB08_9HYPH</name>
<feature type="active site" description="Proton donor" evidence="3">
    <location>
        <position position="98"/>
    </location>
</feature>
<dbReference type="GO" id="GO:0016832">
    <property type="term" value="F:aldehyde-lyase activity"/>
    <property type="evidence" value="ECO:0007669"/>
    <property type="project" value="InterPro"/>
</dbReference>
<keyword evidence="5" id="KW-0862">Zinc</keyword>
<keyword evidence="5" id="KW-0479">Metal-binding</keyword>
<feature type="binding site" evidence="5">
    <location>
        <position position="195"/>
    </location>
    <ligand>
        <name>Zn(2+)</name>
        <dbReference type="ChEBI" id="CHEBI:29105"/>
        <label>1</label>
        <note>catalytic</note>
    </ligand>
</feature>
<dbReference type="SUPFAM" id="SSF51569">
    <property type="entry name" value="Aldolase"/>
    <property type="match status" value="1"/>
</dbReference>
<evidence type="ECO:0000256" key="1">
    <source>
        <dbReference type="ARBA" id="ARBA00005215"/>
    </source>
</evidence>
<dbReference type="GO" id="GO:0008270">
    <property type="term" value="F:zinc ion binding"/>
    <property type="evidence" value="ECO:0007669"/>
    <property type="project" value="InterPro"/>
</dbReference>
<evidence type="ECO:0000256" key="2">
    <source>
        <dbReference type="ARBA" id="ARBA00022567"/>
    </source>
</evidence>
<evidence type="ECO:0000256" key="5">
    <source>
        <dbReference type="PIRSR" id="PIRSR001359-3"/>
    </source>
</evidence>
<dbReference type="PANTHER" id="PTHR30304">
    <property type="entry name" value="D-TAGATOSE-1,6-BISPHOSPHATE ALDOLASE"/>
    <property type="match status" value="1"/>
</dbReference>
<evidence type="ECO:0000256" key="3">
    <source>
        <dbReference type="PIRSR" id="PIRSR001359-1"/>
    </source>
</evidence>
<feature type="binding site" evidence="5">
    <location>
        <position position="99"/>
    </location>
    <ligand>
        <name>Zn(2+)</name>
        <dbReference type="ChEBI" id="CHEBI:29105"/>
        <label>1</label>
        <note>catalytic</note>
    </ligand>
</feature>
<dbReference type="NCBIfam" id="TIGR00167">
    <property type="entry name" value="cbbA"/>
    <property type="match status" value="1"/>
</dbReference>
<feature type="binding site" evidence="5">
    <location>
        <position position="120"/>
    </location>
    <ligand>
        <name>Zn(2+)</name>
        <dbReference type="ChEBI" id="CHEBI:29105"/>
        <label>2</label>
    </ligand>
</feature>
<accession>A0AAU7JB08</accession>
<dbReference type="InterPro" id="IPR050246">
    <property type="entry name" value="Class_II_FBP_aldolase"/>
</dbReference>
<dbReference type="AlphaFoldDB" id="A0AAU7JB08"/>
<protein>
    <submittedName>
        <fullName evidence="6">Class II fructose-bisphosphate aldolase</fullName>
    </submittedName>
</protein>
<comment type="pathway">
    <text evidence="1">Carbohydrate biosynthesis; Calvin cycle.</text>
</comment>
<dbReference type="PIRSF" id="PIRSF001359">
    <property type="entry name" value="F_bP_aldolase_II"/>
    <property type="match status" value="1"/>
</dbReference>
<dbReference type="EMBL" id="CP157484">
    <property type="protein sequence ID" value="XBO37422.1"/>
    <property type="molecule type" value="Genomic_DNA"/>
</dbReference>
<dbReference type="PANTHER" id="PTHR30304:SF0">
    <property type="entry name" value="D-TAGATOSE-1,6-BISPHOSPHATE ALDOLASE SUBUNIT GATY-RELATED"/>
    <property type="match status" value="1"/>
</dbReference>
<sequence>MTASQAPTSSRAATLRPLAPALTAAEQGGYALGSFAPRYTSMIRPVLRGAMRTRSPLIVQISQREFERYGTTPRQFAEAFFDAVATEGLDVPVVLHLDHTFELAVIEAAMDAGFTSVMIDQSAKPLEENIAVSAEVVRLAHARGVSVEAELGKIGTTDFIETDEDEEHFTDPDEALRFVTETRVDALAVAVGTLHGHYITRQPRVDLARLTAIRALTPVHLVLHGGSGVPPHMIHDAIRIPGGGVSKVNIATDLEHAMLTALGRTERLTDEACRALPADQMRLAQDAVERTVMDKIETYLLSAGKA</sequence>
<evidence type="ECO:0000313" key="6">
    <source>
        <dbReference type="EMBL" id="XBO37422.1"/>
    </source>
</evidence>
<dbReference type="InterPro" id="IPR000771">
    <property type="entry name" value="FBA_II"/>
</dbReference>
<evidence type="ECO:0000256" key="4">
    <source>
        <dbReference type="PIRSR" id="PIRSR001359-2"/>
    </source>
</evidence>
<feature type="binding site" evidence="4">
    <location>
        <begin position="249"/>
        <end position="252"/>
    </location>
    <ligand>
        <name>dihydroxyacetone phosphate</name>
        <dbReference type="ChEBI" id="CHEBI:57642"/>
    </ligand>
</feature>
<gene>
    <name evidence="6" type="ORF">ABEG18_17015</name>
</gene>
<dbReference type="Pfam" id="PF01116">
    <property type="entry name" value="F_bP_aldolase"/>
    <property type="match status" value="1"/>
</dbReference>
<dbReference type="RefSeq" id="WP_406854243.1">
    <property type="nucleotide sequence ID" value="NZ_CP157484.1"/>
</dbReference>
<feature type="binding site" evidence="5">
    <location>
        <position position="150"/>
    </location>
    <ligand>
        <name>Zn(2+)</name>
        <dbReference type="ChEBI" id="CHEBI:29105"/>
        <label>2</label>
    </ligand>
</feature>
<comment type="cofactor">
    <cofactor evidence="5">
        <name>Zn(2+)</name>
        <dbReference type="ChEBI" id="CHEBI:29105"/>
    </cofactor>
    <text evidence="5">Binds 2 Zn(2+) ions per subunit. One is catalytic and the other provides a structural contribution.</text>
</comment>
<keyword evidence="2" id="KW-0113">Calvin cycle</keyword>
<feature type="binding site" evidence="4">
    <location>
        <begin position="225"/>
        <end position="227"/>
    </location>
    <ligand>
        <name>dihydroxyacetone phosphate</name>
        <dbReference type="ChEBI" id="CHEBI:57642"/>
    </ligand>
</feature>